<dbReference type="EMBL" id="GBRH01236875">
    <property type="protein sequence ID" value="JAD61020.1"/>
    <property type="molecule type" value="Transcribed_RNA"/>
</dbReference>
<evidence type="ECO:0000256" key="1">
    <source>
        <dbReference type="SAM" id="MobiDB-lite"/>
    </source>
</evidence>
<sequence>MGACSEVRNNIFQQRKGQPRIGEQGGR</sequence>
<reference evidence="2" key="1">
    <citation type="submission" date="2014-09" db="EMBL/GenBank/DDBJ databases">
        <authorList>
            <person name="Magalhaes I.L.F."/>
            <person name="Oliveira U."/>
            <person name="Santos F.R."/>
            <person name="Vidigal T.H.D.A."/>
            <person name="Brescovit A.D."/>
            <person name="Santos A.J."/>
        </authorList>
    </citation>
    <scope>NUCLEOTIDE SEQUENCE</scope>
    <source>
        <tissue evidence="2">Shoot tissue taken approximately 20 cm above the soil surface</tissue>
    </source>
</reference>
<proteinExistence type="predicted"/>
<dbReference type="AlphaFoldDB" id="A0A0A9BIH2"/>
<organism evidence="2">
    <name type="scientific">Arundo donax</name>
    <name type="common">Giant reed</name>
    <name type="synonym">Donax arundinaceus</name>
    <dbReference type="NCBI Taxonomy" id="35708"/>
    <lineage>
        <taxon>Eukaryota</taxon>
        <taxon>Viridiplantae</taxon>
        <taxon>Streptophyta</taxon>
        <taxon>Embryophyta</taxon>
        <taxon>Tracheophyta</taxon>
        <taxon>Spermatophyta</taxon>
        <taxon>Magnoliopsida</taxon>
        <taxon>Liliopsida</taxon>
        <taxon>Poales</taxon>
        <taxon>Poaceae</taxon>
        <taxon>PACMAD clade</taxon>
        <taxon>Arundinoideae</taxon>
        <taxon>Arundineae</taxon>
        <taxon>Arundo</taxon>
    </lineage>
</organism>
<name>A0A0A9BIH2_ARUDO</name>
<feature type="region of interest" description="Disordered" evidence="1">
    <location>
        <begin position="1"/>
        <end position="27"/>
    </location>
</feature>
<feature type="compositionally biased region" description="Polar residues" evidence="1">
    <location>
        <begin position="7"/>
        <end position="16"/>
    </location>
</feature>
<protein>
    <submittedName>
        <fullName evidence="2">Uncharacterized protein</fullName>
    </submittedName>
</protein>
<evidence type="ECO:0000313" key="2">
    <source>
        <dbReference type="EMBL" id="JAD61020.1"/>
    </source>
</evidence>
<reference evidence="2" key="2">
    <citation type="journal article" date="2015" name="Data Brief">
        <title>Shoot transcriptome of the giant reed, Arundo donax.</title>
        <authorList>
            <person name="Barrero R.A."/>
            <person name="Guerrero F.D."/>
            <person name="Moolhuijzen P."/>
            <person name="Goolsby J.A."/>
            <person name="Tidwell J."/>
            <person name="Bellgard S.E."/>
            <person name="Bellgard M.I."/>
        </authorList>
    </citation>
    <scope>NUCLEOTIDE SEQUENCE</scope>
    <source>
        <tissue evidence="2">Shoot tissue taken approximately 20 cm above the soil surface</tissue>
    </source>
</reference>
<accession>A0A0A9BIH2</accession>